<evidence type="ECO:0000313" key="7">
    <source>
        <dbReference type="Proteomes" id="UP000239203"/>
    </source>
</evidence>
<dbReference type="Pfam" id="PF00583">
    <property type="entry name" value="Acetyltransf_1"/>
    <property type="match status" value="2"/>
</dbReference>
<sequence length="301" mass="32296">MTDLTWRPDSPGAVTEIRPLLRAVAEVDGRPEVPADGPLAREFRGGEHLLATDGVELVGYAHLDTDGDAFGRQVAEVLVRPDARRRGVGGRLVEAVLARAAAGVRFWAHGDHAGAARIAARHGLGRVRELLTMRLDLAVATLPEPTWPAGVRVRAFEPGRDEAALVEVNRRAFDWHPEQGALTVADVEATEAEPWFDPAGLFLAVDERDEVLGFHWTKVHGRGPDAVGEVYVVGVDPRAQGGGLGKALTLVGLTHLRSLGLLTVILYVESDNAPAVAVYGRMGFTRSDADIQYARADAHGS</sequence>
<dbReference type="InterPro" id="IPR017813">
    <property type="entry name" value="Mycothiol_AcTrfase"/>
</dbReference>
<evidence type="ECO:0000256" key="3">
    <source>
        <dbReference type="ARBA" id="ARBA00023315"/>
    </source>
</evidence>
<feature type="binding site" evidence="4">
    <location>
        <position position="178"/>
    </location>
    <ligand>
        <name>1D-myo-inositol 2-(L-cysteinylamino)-2-deoxy-alpha-D-glucopyranoside</name>
        <dbReference type="ChEBI" id="CHEBI:58887"/>
    </ligand>
</feature>
<dbReference type="InterPro" id="IPR016181">
    <property type="entry name" value="Acyl_CoA_acyltransferase"/>
</dbReference>
<keyword evidence="3 4" id="KW-0012">Acyltransferase</keyword>
<evidence type="ECO:0000259" key="5">
    <source>
        <dbReference type="PROSITE" id="PS51186"/>
    </source>
</evidence>
<accession>A0A2S6GRP6</accession>
<organism evidence="6 7">
    <name type="scientific">Actinokineospora auranticolor</name>
    <dbReference type="NCBI Taxonomy" id="155976"/>
    <lineage>
        <taxon>Bacteria</taxon>
        <taxon>Bacillati</taxon>
        <taxon>Actinomycetota</taxon>
        <taxon>Actinomycetes</taxon>
        <taxon>Pseudonocardiales</taxon>
        <taxon>Pseudonocardiaceae</taxon>
        <taxon>Actinokineospora</taxon>
    </lineage>
</organism>
<dbReference type="GO" id="GO:0035447">
    <property type="term" value="F:mycothiol synthase activity"/>
    <property type="evidence" value="ECO:0007669"/>
    <property type="project" value="UniProtKB-UniRule"/>
</dbReference>
<keyword evidence="2 4" id="KW-0677">Repeat</keyword>
<dbReference type="NCBIfam" id="TIGR03448">
    <property type="entry name" value="mycothiol_MshD"/>
    <property type="match status" value="1"/>
</dbReference>
<comment type="caution">
    <text evidence="4">Lacks conserved residue(s) required for the propagation of feature annotation.</text>
</comment>
<dbReference type="SUPFAM" id="SSF55729">
    <property type="entry name" value="Acyl-CoA N-acyltransferases (Nat)"/>
    <property type="match status" value="1"/>
</dbReference>
<comment type="caution">
    <text evidence="6">The sequence shown here is derived from an EMBL/GenBank/DDBJ whole genome shotgun (WGS) entry which is preliminary data.</text>
</comment>
<dbReference type="EC" id="2.3.1.189" evidence="4"/>
<evidence type="ECO:0000313" key="6">
    <source>
        <dbReference type="EMBL" id="PPK67791.1"/>
    </source>
</evidence>
<feature type="binding site" evidence="4">
    <location>
        <begin position="233"/>
        <end position="235"/>
    </location>
    <ligand>
        <name>acetyl-CoA</name>
        <dbReference type="ChEBI" id="CHEBI:57288"/>
        <label>2</label>
    </ligand>
</feature>
<feature type="binding site" evidence="4">
    <location>
        <position position="229"/>
    </location>
    <ligand>
        <name>1D-myo-inositol 2-(L-cysteinylamino)-2-deoxy-alpha-D-glucopyranoside</name>
        <dbReference type="ChEBI" id="CHEBI:58887"/>
    </ligand>
</feature>
<feature type="binding site" evidence="4">
    <location>
        <position position="267"/>
    </location>
    <ligand>
        <name>1D-myo-inositol 2-(L-cysteinylamino)-2-deoxy-alpha-D-glucopyranoside</name>
        <dbReference type="ChEBI" id="CHEBI:58887"/>
    </ligand>
</feature>
<comment type="subunit">
    <text evidence="4">Monomer.</text>
</comment>
<dbReference type="OrthoDB" id="3208058at2"/>
<dbReference type="AlphaFoldDB" id="A0A2S6GRP6"/>
<keyword evidence="7" id="KW-1185">Reference proteome</keyword>
<name>A0A2S6GRP6_9PSEU</name>
<keyword evidence="1 4" id="KW-0808">Transferase</keyword>
<dbReference type="EMBL" id="PTIX01000006">
    <property type="protein sequence ID" value="PPK67791.1"/>
    <property type="molecule type" value="Genomic_DNA"/>
</dbReference>
<comment type="function">
    <text evidence="4">Catalyzes the transfer of acetyl from acetyl-CoA to desacetylmycothiol (Cys-GlcN-Ins) to form mycothiol.</text>
</comment>
<feature type="domain" description="N-acetyltransferase" evidence="5">
    <location>
        <begin position="151"/>
        <end position="301"/>
    </location>
</feature>
<feature type="binding site" evidence="4">
    <location>
        <begin position="240"/>
        <end position="246"/>
    </location>
    <ligand>
        <name>acetyl-CoA</name>
        <dbReference type="ChEBI" id="CHEBI:57288"/>
        <label>2</label>
    </ligand>
</feature>
<evidence type="ECO:0000256" key="1">
    <source>
        <dbReference type="ARBA" id="ARBA00022679"/>
    </source>
</evidence>
<feature type="domain" description="N-acetyltransferase" evidence="5">
    <location>
        <begin position="4"/>
        <end position="148"/>
    </location>
</feature>
<dbReference type="InterPro" id="IPR050832">
    <property type="entry name" value="Bact_Acetyltransf"/>
</dbReference>
<proteinExistence type="inferred from homology"/>
<feature type="binding site" evidence="4">
    <location>
        <position position="218"/>
    </location>
    <ligand>
        <name>1D-myo-inositol 2-(L-cysteinylamino)-2-deoxy-alpha-D-glucopyranoside</name>
        <dbReference type="ChEBI" id="CHEBI:58887"/>
    </ligand>
</feature>
<protein>
    <recommendedName>
        <fullName evidence="4">Mycothiol acetyltransferase</fullName>
        <shortName evidence="4">MSH acetyltransferase</shortName>
        <ecNumber evidence="4">2.3.1.189</ecNumber>
    </recommendedName>
    <alternativeName>
        <fullName evidence="4">Mycothiol synthase</fullName>
    </alternativeName>
</protein>
<dbReference type="Gene3D" id="3.40.630.30">
    <property type="match status" value="1"/>
</dbReference>
<dbReference type="RefSeq" id="WP_104479100.1">
    <property type="nucleotide sequence ID" value="NZ_CP154825.1"/>
</dbReference>
<dbReference type="Proteomes" id="UP000239203">
    <property type="component" value="Unassembled WGS sequence"/>
</dbReference>
<dbReference type="CDD" id="cd04301">
    <property type="entry name" value="NAT_SF"/>
    <property type="match status" value="2"/>
</dbReference>
<dbReference type="PIRSF" id="PIRSF021524">
    <property type="entry name" value="MSH_acetyltransferase"/>
    <property type="match status" value="1"/>
</dbReference>
<dbReference type="GO" id="GO:0010125">
    <property type="term" value="P:mycothiol biosynthetic process"/>
    <property type="evidence" value="ECO:0007669"/>
    <property type="project" value="UniProtKB-UniRule"/>
</dbReference>
<evidence type="ECO:0000256" key="2">
    <source>
        <dbReference type="ARBA" id="ARBA00022737"/>
    </source>
</evidence>
<dbReference type="HAMAP" id="MF_01698">
    <property type="entry name" value="MshD"/>
    <property type="match status" value="1"/>
</dbReference>
<dbReference type="InterPro" id="IPR000182">
    <property type="entry name" value="GNAT_dom"/>
</dbReference>
<evidence type="ECO:0000256" key="4">
    <source>
        <dbReference type="HAMAP-Rule" id="MF_01698"/>
    </source>
</evidence>
<gene>
    <name evidence="4" type="primary">mshD</name>
    <name evidence="6" type="ORF">CLV40_10621</name>
</gene>
<comment type="similarity">
    <text evidence="4">Belongs to the acetyltransferase family. MshD subfamily.</text>
</comment>
<feature type="binding site" evidence="4">
    <location>
        <begin position="77"/>
        <end position="79"/>
    </location>
    <ligand>
        <name>acetyl-CoA</name>
        <dbReference type="ChEBI" id="CHEBI:57288"/>
        <label>1</label>
    </ligand>
</feature>
<dbReference type="PANTHER" id="PTHR43877">
    <property type="entry name" value="AMINOALKYLPHOSPHONATE N-ACETYLTRANSFERASE-RELATED-RELATED"/>
    <property type="match status" value="1"/>
</dbReference>
<reference evidence="6 7" key="1">
    <citation type="submission" date="2018-02" db="EMBL/GenBank/DDBJ databases">
        <title>Genomic Encyclopedia of Archaeal and Bacterial Type Strains, Phase II (KMG-II): from individual species to whole genera.</title>
        <authorList>
            <person name="Goeker M."/>
        </authorList>
    </citation>
    <scope>NUCLEOTIDE SEQUENCE [LARGE SCALE GENOMIC DNA]</scope>
    <source>
        <strain evidence="6 7">YU 961-1</strain>
    </source>
</reference>
<dbReference type="PANTHER" id="PTHR43877:SF1">
    <property type="entry name" value="ACETYLTRANSFERASE"/>
    <property type="match status" value="1"/>
</dbReference>
<comment type="catalytic activity">
    <reaction evidence="4">
        <text>1D-myo-inositol 2-(L-cysteinylamino)-2-deoxy-alpha-D-glucopyranoside + acetyl-CoA = mycothiol + CoA + H(+)</text>
        <dbReference type="Rhea" id="RHEA:26172"/>
        <dbReference type="ChEBI" id="CHEBI:15378"/>
        <dbReference type="ChEBI" id="CHEBI:16768"/>
        <dbReference type="ChEBI" id="CHEBI:57287"/>
        <dbReference type="ChEBI" id="CHEBI:57288"/>
        <dbReference type="ChEBI" id="CHEBI:58887"/>
        <dbReference type="EC" id="2.3.1.189"/>
    </reaction>
</comment>
<dbReference type="PROSITE" id="PS51186">
    <property type="entry name" value="GNAT"/>
    <property type="match status" value="2"/>
</dbReference>